<evidence type="ECO:0000313" key="1">
    <source>
        <dbReference type="EMBL" id="SFV70007.1"/>
    </source>
</evidence>
<accession>A0A1W1CWC3</accession>
<sequence>MNNLHKALKGYGYADHIKYEKDGLRIFEKNVLLSPESLFFIDIAYRIMHTYVFALSAPKYDIKGVLVLELPEYHALGMSGFSEKFNIEVQTSWDDKIIIQRQYGMRKIYENMFDAKRYILREGFPDFPTCPYGHRFKILGYDIEQKEYVRFTPSILKNQDLKKITHKEKYEKDRV</sequence>
<reference evidence="1" key="1">
    <citation type="submission" date="2016-10" db="EMBL/GenBank/DDBJ databases">
        <authorList>
            <person name="de Groot N.N."/>
        </authorList>
    </citation>
    <scope>NUCLEOTIDE SEQUENCE</scope>
</reference>
<protein>
    <submittedName>
        <fullName evidence="1">Uncharacterized protein</fullName>
    </submittedName>
</protein>
<gene>
    <name evidence="1" type="ORF">MNB_SV-3-629</name>
</gene>
<name>A0A1W1CWC3_9ZZZZ</name>
<organism evidence="1">
    <name type="scientific">hydrothermal vent metagenome</name>
    <dbReference type="NCBI Taxonomy" id="652676"/>
    <lineage>
        <taxon>unclassified sequences</taxon>
        <taxon>metagenomes</taxon>
        <taxon>ecological metagenomes</taxon>
    </lineage>
</organism>
<proteinExistence type="predicted"/>
<dbReference type="EMBL" id="FPHI01000044">
    <property type="protein sequence ID" value="SFV70007.1"/>
    <property type="molecule type" value="Genomic_DNA"/>
</dbReference>
<dbReference type="AlphaFoldDB" id="A0A1W1CWC3"/>